<gene>
    <name evidence="1" type="ORF">B2M20_11740</name>
</gene>
<evidence type="ECO:0000313" key="2">
    <source>
        <dbReference type="Proteomes" id="UP000189940"/>
    </source>
</evidence>
<proteinExistence type="predicted"/>
<evidence type="ECO:0000313" key="1">
    <source>
        <dbReference type="EMBL" id="OPH82460.1"/>
    </source>
</evidence>
<name>A0A1V4HY25_NITVU</name>
<dbReference type="EMBL" id="MWPQ01000044">
    <property type="protein sequence ID" value="OPH82460.1"/>
    <property type="molecule type" value="Genomic_DNA"/>
</dbReference>
<accession>A0A1V4HY25</accession>
<protein>
    <submittedName>
        <fullName evidence="1">Uncharacterized protein</fullName>
    </submittedName>
</protein>
<organism evidence="1 2">
    <name type="scientific">Nitrobacter vulgaris</name>
    <dbReference type="NCBI Taxonomy" id="29421"/>
    <lineage>
        <taxon>Bacteria</taxon>
        <taxon>Pseudomonadati</taxon>
        <taxon>Pseudomonadota</taxon>
        <taxon>Alphaproteobacteria</taxon>
        <taxon>Hyphomicrobiales</taxon>
        <taxon>Nitrobacteraceae</taxon>
        <taxon>Nitrobacter</taxon>
    </lineage>
</organism>
<dbReference type="AlphaFoldDB" id="A0A1V4HY25"/>
<comment type="caution">
    <text evidence="1">The sequence shown here is derived from an EMBL/GenBank/DDBJ whole genome shotgun (WGS) entry which is preliminary data.</text>
</comment>
<reference evidence="1 2" key="1">
    <citation type="submission" date="2017-02" db="EMBL/GenBank/DDBJ databases">
        <title>Genome sequence of the nitrite-oxidizing bacterium Nitrobacter vulgaris strain Ab1.</title>
        <authorList>
            <person name="Mellbye B.L."/>
            <person name="Davis E.W."/>
            <person name="Spieck E."/>
            <person name="Chang J.H."/>
            <person name="Bottomley P.J."/>
            <person name="Sayavedra-Soto L.A."/>
        </authorList>
    </citation>
    <scope>NUCLEOTIDE SEQUENCE [LARGE SCALE GENOMIC DNA]</scope>
    <source>
        <strain evidence="1 2">Ab1</strain>
    </source>
</reference>
<keyword evidence="2" id="KW-1185">Reference proteome</keyword>
<dbReference type="Proteomes" id="UP000189940">
    <property type="component" value="Unassembled WGS sequence"/>
</dbReference>
<sequence length="103" mass="11239">MSLPTGVTGSAGYRAIGRYRESRSNVVAESVIGHPSLSGSLITSKKMVAELSKKDTRAPRRCRAAAWAAWISKVHQPFEAECECERPGAKNRVFLFVIATLFA</sequence>